<protein>
    <recommendedName>
        <fullName evidence="6">Rieske domain-containing protein</fullName>
    </recommendedName>
</protein>
<feature type="non-terminal residue" evidence="7">
    <location>
        <position position="142"/>
    </location>
</feature>
<dbReference type="PROSITE" id="PS51296">
    <property type="entry name" value="RIESKE"/>
    <property type="match status" value="1"/>
</dbReference>
<dbReference type="EMBL" id="UINC01046138">
    <property type="protein sequence ID" value="SVB53773.1"/>
    <property type="molecule type" value="Genomic_DNA"/>
</dbReference>
<dbReference type="InterPro" id="IPR001663">
    <property type="entry name" value="Rng_hydr_dOase-A"/>
</dbReference>
<name>A0A382EUY8_9ZZZZ</name>
<dbReference type="InterPro" id="IPR017941">
    <property type="entry name" value="Rieske_2Fe-2S"/>
</dbReference>
<evidence type="ECO:0000256" key="1">
    <source>
        <dbReference type="ARBA" id="ARBA00022714"/>
    </source>
</evidence>
<dbReference type="SUPFAM" id="SSF50022">
    <property type="entry name" value="ISP domain"/>
    <property type="match status" value="1"/>
</dbReference>
<keyword evidence="3" id="KW-0560">Oxidoreductase</keyword>
<dbReference type="Gene3D" id="3.90.380.10">
    <property type="entry name" value="Naphthalene 1,2-dioxygenase Alpha Subunit, Chain A, domain 1"/>
    <property type="match status" value="1"/>
</dbReference>
<feature type="domain" description="Rieske" evidence="6">
    <location>
        <begin position="40"/>
        <end position="134"/>
    </location>
</feature>
<gene>
    <name evidence="7" type="ORF">METZ01_LOCUS206627</name>
</gene>
<evidence type="ECO:0000256" key="2">
    <source>
        <dbReference type="ARBA" id="ARBA00022723"/>
    </source>
</evidence>
<keyword evidence="2" id="KW-0479">Metal-binding</keyword>
<evidence type="ECO:0000259" key="6">
    <source>
        <dbReference type="PROSITE" id="PS51296"/>
    </source>
</evidence>
<dbReference type="AlphaFoldDB" id="A0A382EUY8"/>
<dbReference type="InterPro" id="IPR036922">
    <property type="entry name" value="Rieske_2Fe-2S_sf"/>
</dbReference>
<evidence type="ECO:0000256" key="4">
    <source>
        <dbReference type="ARBA" id="ARBA00023004"/>
    </source>
</evidence>
<keyword evidence="1" id="KW-0001">2Fe-2S</keyword>
<evidence type="ECO:0000256" key="3">
    <source>
        <dbReference type="ARBA" id="ARBA00023002"/>
    </source>
</evidence>
<evidence type="ECO:0000256" key="5">
    <source>
        <dbReference type="ARBA" id="ARBA00023014"/>
    </source>
</evidence>
<accession>A0A382EUY8</accession>
<dbReference type="Pfam" id="PF00355">
    <property type="entry name" value="Rieske"/>
    <property type="match status" value="1"/>
</dbReference>
<dbReference type="GO" id="GO:0016491">
    <property type="term" value="F:oxidoreductase activity"/>
    <property type="evidence" value="ECO:0007669"/>
    <property type="project" value="UniProtKB-KW"/>
</dbReference>
<keyword evidence="4" id="KW-0408">Iron</keyword>
<reference evidence="7" key="1">
    <citation type="submission" date="2018-05" db="EMBL/GenBank/DDBJ databases">
        <authorList>
            <person name="Lanie J.A."/>
            <person name="Ng W.-L."/>
            <person name="Kazmierczak K.M."/>
            <person name="Andrzejewski T.M."/>
            <person name="Davidsen T.M."/>
            <person name="Wayne K.J."/>
            <person name="Tettelin H."/>
            <person name="Glass J.I."/>
            <person name="Rusch D."/>
            <person name="Podicherti R."/>
            <person name="Tsui H.-C.T."/>
            <person name="Winkler M.E."/>
        </authorList>
    </citation>
    <scope>NUCLEOTIDE SEQUENCE</scope>
</reference>
<dbReference type="Gene3D" id="2.102.10.10">
    <property type="entry name" value="Rieske [2Fe-2S] iron-sulphur domain"/>
    <property type="match status" value="1"/>
</dbReference>
<dbReference type="PANTHER" id="PTHR43756">
    <property type="entry name" value="CHOLINE MONOOXYGENASE, CHLOROPLASTIC"/>
    <property type="match status" value="1"/>
</dbReference>
<dbReference type="PANTHER" id="PTHR43756:SF5">
    <property type="entry name" value="CHOLINE MONOOXYGENASE, CHLOROPLASTIC"/>
    <property type="match status" value="1"/>
</dbReference>
<keyword evidence="5" id="KW-0411">Iron-sulfur</keyword>
<dbReference type="GO" id="GO:0046872">
    <property type="term" value="F:metal ion binding"/>
    <property type="evidence" value="ECO:0007669"/>
    <property type="project" value="UniProtKB-KW"/>
</dbReference>
<evidence type="ECO:0000313" key="7">
    <source>
        <dbReference type="EMBL" id="SVB53773.1"/>
    </source>
</evidence>
<sequence>MPPKFSINPNIAQAETLSSEFYENPEIFIDCKEKIFAPSWQFITHSSTFNDHTIFPFSFLKGYIDEPLLLIKNEDVINCYSNVCTHRAHLVASEPCNINKLRCPYHGRTYNLDGTFNSMKGFEDVKNFPTKKDNLKSIPILK</sequence>
<organism evidence="7">
    <name type="scientific">marine metagenome</name>
    <dbReference type="NCBI Taxonomy" id="408172"/>
    <lineage>
        <taxon>unclassified sequences</taxon>
        <taxon>metagenomes</taxon>
        <taxon>ecological metagenomes</taxon>
    </lineage>
</organism>
<dbReference type="GO" id="GO:0051537">
    <property type="term" value="F:2 iron, 2 sulfur cluster binding"/>
    <property type="evidence" value="ECO:0007669"/>
    <property type="project" value="UniProtKB-KW"/>
</dbReference>
<proteinExistence type="predicted"/>